<gene>
    <name evidence="3" type="ORF">ACFQBT_07740</name>
</gene>
<comment type="caution">
    <text evidence="3">The sequence shown here is derived from an EMBL/GenBank/DDBJ whole genome shotgun (WGS) entry which is preliminary data.</text>
</comment>
<dbReference type="InterPro" id="IPR029058">
    <property type="entry name" value="AB_hydrolase_fold"/>
</dbReference>
<keyword evidence="4" id="KW-1185">Reference proteome</keyword>
<evidence type="ECO:0000259" key="2">
    <source>
        <dbReference type="Pfam" id="PF12146"/>
    </source>
</evidence>
<dbReference type="Pfam" id="PF12146">
    <property type="entry name" value="Hydrolase_4"/>
    <property type="match status" value="1"/>
</dbReference>
<evidence type="ECO:0000256" key="1">
    <source>
        <dbReference type="ARBA" id="ARBA00022801"/>
    </source>
</evidence>
<dbReference type="Proteomes" id="UP001596356">
    <property type="component" value="Unassembled WGS sequence"/>
</dbReference>
<protein>
    <submittedName>
        <fullName evidence="3">Alpha/beta hydrolase family protein</fullName>
        <ecNumber evidence="3">3.4.-.-</ecNumber>
    </submittedName>
</protein>
<organism evidence="3 4">
    <name type="scientific">Branchiibius cervicis</name>
    <dbReference type="NCBI Taxonomy" id="908252"/>
    <lineage>
        <taxon>Bacteria</taxon>
        <taxon>Bacillati</taxon>
        <taxon>Actinomycetota</taxon>
        <taxon>Actinomycetes</taxon>
        <taxon>Micrococcales</taxon>
        <taxon>Dermacoccaceae</taxon>
        <taxon>Branchiibius</taxon>
    </lineage>
</organism>
<reference evidence="4" key="1">
    <citation type="journal article" date="2019" name="Int. J. Syst. Evol. Microbiol.">
        <title>The Global Catalogue of Microorganisms (GCM) 10K type strain sequencing project: providing services to taxonomists for standard genome sequencing and annotation.</title>
        <authorList>
            <consortium name="The Broad Institute Genomics Platform"/>
            <consortium name="The Broad Institute Genome Sequencing Center for Infectious Disease"/>
            <person name="Wu L."/>
            <person name="Ma J."/>
        </authorList>
    </citation>
    <scope>NUCLEOTIDE SEQUENCE [LARGE SCALE GENOMIC DNA]</scope>
    <source>
        <strain evidence="4">NBRC 106593</strain>
    </source>
</reference>
<feature type="domain" description="Serine aminopeptidase S33" evidence="2">
    <location>
        <begin position="19"/>
        <end position="153"/>
    </location>
</feature>
<proteinExistence type="predicted"/>
<evidence type="ECO:0000313" key="4">
    <source>
        <dbReference type="Proteomes" id="UP001596356"/>
    </source>
</evidence>
<sequence>MTEVLIGDVPGEFVSPGTSPSAAVLLLHGTASQRDEVGGLYTRLAAALAERGIASLRIDFAGCGESGRPQTDFTVTSELADAAAAVAWLQSQPAVSPDRVAVLGMSQGGMIALLLAASDPSLSGLVTWSAGVLTPSELSSAFPGLLADGAPSAVVDLGYRRFEFSRQWLEEFRSMDLAGAALDLRMSLLAVCGSADTVVDPAASLRLVSGVESADRTLVQLPDADHVFNVLSNDAVAQRLLAVTTDWLVATLAG</sequence>
<dbReference type="InterPro" id="IPR053145">
    <property type="entry name" value="AB_hydrolase_Est10"/>
</dbReference>
<dbReference type="PROSITE" id="PS00708">
    <property type="entry name" value="PRO_ENDOPEP_SER"/>
    <property type="match status" value="1"/>
</dbReference>
<accession>A0ABW2ARX9</accession>
<dbReference type="InterPro" id="IPR002471">
    <property type="entry name" value="Pept_S9_AS"/>
</dbReference>
<dbReference type="Gene3D" id="3.40.50.1820">
    <property type="entry name" value="alpha/beta hydrolase"/>
    <property type="match status" value="1"/>
</dbReference>
<name>A0ABW2ARX9_9MICO</name>
<dbReference type="SUPFAM" id="SSF53474">
    <property type="entry name" value="alpha/beta-Hydrolases"/>
    <property type="match status" value="1"/>
</dbReference>
<dbReference type="PANTHER" id="PTHR43265:SF1">
    <property type="entry name" value="ESTERASE ESTD"/>
    <property type="match status" value="1"/>
</dbReference>
<evidence type="ECO:0000313" key="3">
    <source>
        <dbReference type="EMBL" id="MFC6713724.1"/>
    </source>
</evidence>
<dbReference type="EC" id="3.4.-.-" evidence="3"/>
<dbReference type="PANTHER" id="PTHR43265">
    <property type="entry name" value="ESTERASE ESTD"/>
    <property type="match status" value="1"/>
</dbReference>
<keyword evidence="1 3" id="KW-0378">Hydrolase</keyword>
<dbReference type="GO" id="GO:0016787">
    <property type="term" value="F:hydrolase activity"/>
    <property type="evidence" value="ECO:0007669"/>
    <property type="project" value="UniProtKB-KW"/>
</dbReference>
<dbReference type="EMBL" id="JBHSWJ010000002">
    <property type="protein sequence ID" value="MFC6713724.1"/>
    <property type="molecule type" value="Genomic_DNA"/>
</dbReference>
<dbReference type="InterPro" id="IPR022742">
    <property type="entry name" value="Hydrolase_4"/>
</dbReference>
<dbReference type="RefSeq" id="WP_377821708.1">
    <property type="nucleotide sequence ID" value="NZ_JBHSWJ010000002.1"/>
</dbReference>